<accession>A0A2U1N6Q0</accession>
<reference evidence="1 2" key="1">
    <citation type="journal article" date="2018" name="Mol. Plant">
        <title>The genome of Artemisia annua provides insight into the evolution of Asteraceae family and artemisinin biosynthesis.</title>
        <authorList>
            <person name="Shen Q."/>
            <person name="Zhang L."/>
            <person name="Liao Z."/>
            <person name="Wang S."/>
            <person name="Yan T."/>
            <person name="Shi P."/>
            <person name="Liu M."/>
            <person name="Fu X."/>
            <person name="Pan Q."/>
            <person name="Wang Y."/>
            <person name="Lv Z."/>
            <person name="Lu X."/>
            <person name="Zhang F."/>
            <person name="Jiang W."/>
            <person name="Ma Y."/>
            <person name="Chen M."/>
            <person name="Hao X."/>
            <person name="Li L."/>
            <person name="Tang Y."/>
            <person name="Lv G."/>
            <person name="Zhou Y."/>
            <person name="Sun X."/>
            <person name="Brodelius P.E."/>
            <person name="Rose J.K.C."/>
            <person name="Tang K."/>
        </authorList>
    </citation>
    <scope>NUCLEOTIDE SEQUENCE [LARGE SCALE GENOMIC DNA]</scope>
    <source>
        <strain evidence="2">cv. Huhao1</strain>
        <tissue evidence="1">Leaf</tissue>
    </source>
</reference>
<evidence type="ECO:0000313" key="2">
    <source>
        <dbReference type="Proteomes" id="UP000245207"/>
    </source>
</evidence>
<dbReference type="Gene3D" id="2.160.20.60">
    <property type="entry name" value="Glutamate synthase, alpha subunit, C-terminal domain"/>
    <property type="match status" value="1"/>
</dbReference>
<dbReference type="EMBL" id="PKPP01003491">
    <property type="protein sequence ID" value="PWA69182.1"/>
    <property type="molecule type" value="Genomic_DNA"/>
</dbReference>
<sequence>MMADFGGVLWLELISGMLLAVHRVMLRIELNVGFAKWSSSTIRKQQAHIDGPVLDDIILSDSEVNFRSAIENEKVVNKTFKIYNVDRAVCGRVAGAIAKKYGDTSFVGS</sequence>
<gene>
    <name evidence="1" type="ORF">CTI12_AA300600</name>
</gene>
<evidence type="ECO:0000313" key="1">
    <source>
        <dbReference type="EMBL" id="PWA69182.1"/>
    </source>
</evidence>
<name>A0A2U1N6Q0_ARTAN</name>
<protein>
    <submittedName>
        <fullName evidence="1">Glutamate synthase 1</fullName>
    </submittedName>
</protein>
<organism evidence="1 2">
    <name type="scientific">Artemisia annua</name>
    <name type="common">Sweet wormwood</name>
    <dbReference type="NCBI Taxonomy" id="35608"/>
    <lineage>
        <taxon>Eukaryota</taxon>
        <taxon>Viridiplantae</taxon>
        <taxon>Streptophyta</taxon>
        <taxon>Embryophyta</taxon>
        <taxon>Tracheophyta</taxon>
        <taxon>Spermatophyta</taxon>
        <taxon>Magnoliopsida</taxon>
        <taxon>eudicotyledons</taxon>
        <taxon>Gunneridae</taxon>
        <taxon>Pentapetalae</taxon>
        <taxon>asterids</taxon>
        <taxon>campanulids</taxon>
        <taxon>Asterales</taxon>
        <taxon>Asteraceae</taxon>
        <taxon>Asteroideae</taxon>
        <taxon>Anthemideae</taxon>
        <taxon>Artemisiinae</taxon>
        <taxon>Artemisia</taxon>
    </lineage>
</organism>
<keyword evidence="2" id="KW-1185">Reference proteome</keyword>
<dbReference type="OrthoDB" id="4327079at2759"/>
<dbReference type="Proteomes" id="UP000245207">
    <property type="component" value="Unassembled WGS sequence"/>
</dbReference>
<proteinExistence type="predicted"/>
<dbReference type="AlphaFoldDB" id="A0A2U1N6Q0"/>
<comment type="caution">
    <text evidence="1">The sequence shown here is derived from an EMBL/GenBank/DDBJ whole genome shotgun (WGS) entry which is preliminary data.</text>
</comment>
<dbReference type="GO" id="GO:0016491">
    <property type="term" value="F:oxidoreductase activity"/>
    <property type="evidence" value="ECO:0007669"/>
    <property type="project" value="InterPro"/>
</dbReference>
<dbReference type="STRING" id="35608.A0A2U1N6Q0"/>
<dbReference type="InterPro" id="IPR036485">
    <property type="entry name" value="Glu_synth_asu_C_sf"/>
</dbReference>